<keyword evidence="8 9" id="KW-0472">Membrane</keyword>
<keyword evidence="4" id="KW-0762">Sugar transport</keyword>
<dbReference type="GO" id="GO:0005886">
    <property type="term" value="C:plasma membrane"/>
    <property type="evidence" value="ECO:0007669"/>
    <property type="project" value="UniProtKB-SubCell"/>
</dbReference>
<dbReference type="KEGG" id="hprf:HLPR_22150"/>
<feature type="transmembrane region" description="Helical" evidence="9">
    <location>
        <begin position="332"/>
        <end position="351"/>
    </location>
</feature>
<evidence type="ECO:0000256" key="7">
    <source>
        <dbReference type="ARBA" id="ARBA00022989"/>
    </source>
</evidence>
<evidence type="ECO:0000256" key="5">
    <source>
        <dbReference type="ARBA" id="ARBA00022683"/>
    </source>
</evidence>
<keyword evidence="2" id="KW-0813">Transport</keyword>
<dbReference type="PANTHER" id="PTHR37324:SF2">
    <property type="entry name" value="PTS SYSTEM GALACTITOL-SPECIFIC EIIC COMPONENT"/>
    <property type="match status" value="1"/>
</dbReference>
<feature type="transmembrane region" description="Helical" evidence="9">
    <location>
        <begin position="412"/>
        <end position="436"/>
    </location>
</feature>
<dbReference type="Pfam" id="PF03611">
    <property type="entry name" value="EIIC-GAT"/>
    <property type="match status" value="1"/>
</dbReference>
<keyword evidence="6 9" id="KW-0812">Transmembrane</keyword>
<dbReference type="EMBL" id="AP028654">
    <property type="protein sequence ID" value="BEP29884.1"/>
    <property type="molecule type" value="Genomic_DNA"/>
</dbReference>
<proteinExistence type="predicted"/>
<feature type="transmembrane region" description="Helical" evidence="9">
    <location>
        <begin position="251"/>
        <end position="276"/>
    </location>
</feature>
<name>A0AAU9EEN2_9FIRM</name>
<evidence type="ECO:0000313" key="11">
    <source>
        <dbReference type="Proteomes" id="UP001321786"/>
    </source>
</evidence>
<feature type="transmembrane region" description="Helical" evidence="9">
    <location>
        <begin position="356"/>
        <end position="374"/>
    </location>
</feature>
<accession>A0AAU9EEN2</accession>
<dbReference type="AlphaFoldDB" id="A0AAU9EEN2"/>
<evidence type="ECO:0000256" key="3">
    <source>
        <dbReference type="ARBA" id="ARBA00022475"/>
    </source>
</evidence>
<evidence type="ECO:0000256" key="2">
    <source>
        <dbReference type="ARBA" id="ARBA00022448"/>
    </source>
</evidence>
<dbReference type="PIRSF" id="PIRSF006304">
    <property type="entry name" value="GatC"/>
    <property type="match status" value="1"/>
</dbReference>
<dbReference type="Proteomes" id="UP001321786">
    <property type="component" value="Chromosome"/>
</dbReference>
<gene>
    <name evidence="10" type="ORF">HLPR_22150</name>
</gene>
<keyword evidence="3" id="KW-1003">Cell membrane</keyword>
<feature type="transmembrane region" description="Helical" evidence="9">
    <location>
        <begin position="12"/>
        <end position="35"/>
    </location>
</feature>
<protein>
    <submittedName>
        <fullName evidence="10">PTS galactitol transporter subunit IIC</fullName>
    </submittedName>
</protein>
<evidence type="ECO:0000256" key="8">
    <source>
        <dbReference type="ARBA" id="ARBA00023136"/>
    </source>
</evidence>
<dbReference type="InterPro" id="IPR013853">
    <property type="entry name" value="EIIC-GAT"/>
</dbReference>
<dbReference type="InterPro" id="IPR004703">
    <property type="entry name" value="PTS_sugar-sp_permease"/>
</dbReference>
<keyword evidence="11" id="KW-1185">Reference proteome</keyword>
<dbReference type="GO" id="GO:0009401">
    <property type="term" value="P:phosphoenolpyruvate-dependent sugar phosphotransferase system"/>
    <property type="evidence" value="ECO:0007669"/>
    <property type="project" value="UniProtKB-KW"/>
</dbReference>
<organism evidence="10 11">
    <name type="scientific">Helicovermis profundi</name>
    <dbReference type="NCBI Taxonomy" id="3065157"/>
    <lineage>
        <taxon>Bacteria</taxon>
        <taxon>Bacillati</taxon>
        <taxon>Bacillota</taxon>
        <taxon>Clostridia</taxon>
        <taxon>Helicovermis</taxon>
    </lineage>
</organism>
<dbReference type="RefSeq" id="WP_338535495.1">
    <property type="nucleotide sequence ID" value="NZ_AP028654.1"/>
</dbReference>
<comment type="subcellular location">
    <subcellularLocation>
        <location evidence="1">Cell membrane</location>
        <topology evidence="1">Multi-pass membrane protein</topology>
    </subcellularLocation>
</comment>
<keyword evidence="5" id="KW-0598">Phosphotransferase system</keyword>
<evidence type="ECO:0000256" key="6">
    <source>
        <dbReference type="ARBA" id="ARBA00022692"/>
    </source>
</evidence>
<keyword evidence="7 9" id="KW-1133">Transmembrane helix</keyword>
<evidence type="ECO:0000313" key="10">
    <source>
        <dbReference type="EMBL" id="BEP29884.1"/>
    </source>
</evidence>
<evidence type="ECO:0000256" key="1">
    <source>
        <dbReference type="ARBA" id="ARBA00004651"/>
    </source>
</evidence>
<sequence>MKTISDAIKYILSFEVYVMLPILMFTLSMIIGIKFKNALKYSMTLGVGFLGIFMVFDFFVSKMSPAIEAIALNTGSDMKILDVGWPPLAASSWSFSYVPLIVFLIVLVNAIMLYFKWTNTVNIDIWNYWHFIFMGQMVFYATSNAVLAIIAAIITMIIILKIGDWSAKRTEELSGIPGIAITTLSTAVNYPIALFIDNLIERIPLIRSINGNPEKLQKKLGFFGDSMFIGFLMGIGIGIAAGYSFKEIANLGISVAGVVYIIPKMSGILGEGLIPISTGAKKFILNKFSHMKDSRMGMDLAVIIGMPEAIVTGILVMPIAVILALFLPGIKFIPLGDLPNLIAGGTLIVVATRGNIFRSVIAFIPIIIGMLYSATDLSELYTKIAIDNRVLVTNVSSGITSFQDGGNVLRTYMYYLFTGNRFTLFLIPIIVMLLIFTYRQYKKDEIVIVNIKDESIEI</sequence>
<reference evidence="10 11" key="1">
    <citation type="submission" date="2023-08" db="EMBL/GenBank/DDBJ databases">
        <title>Helicovermis profunda gen. nov., sp. nov., a novel mesophilic, fermentative bacterium within the Bacillota from a deep-sea hydrothermal vent chimney.</title>
        <authorList>
            <person name="Miyazaki U."/>
            <person name="Mizutani D."/>
            <person name="Hashimoto Y."/>
            <person name="Tame A."/>
            <person name="Sawayama S."/>
            <person name="Miyazaki J."/>
            <person name="Takai K."/>
            <person name="Nakagawa S."/>
        </authorList>
    </citation>
    <scope>NUCLEOTIDE SEQUENCE [LARGE SCALE GENOMIC DNA]</scope>
    <source>
        <strain evidence="10 11">S502</strain>
    </source>
</reference>
<evidence type="ECO:0000256" key="4">
    <source>
        <dbReference type="ARBA" id="ARBA00022597"/>
    </source>
</evidence>
<dbReference type="GO" id="GO:0015577">
    <property type="term" value="F:galactitol transmembrane transporter activity"/>
    <property type="evidence" value="ECO:0007669"/>
    <property type="project" value="InterPro"/>
</dbReference>
<dbReference type="PANTHER" id="PTHR37324">
    <property type="entry name" value="PTS SYSTEM GALACTITOL-SPECIFIC EIIC COMPONENT"/>
    <property type="match status" value="1"/>
</dbReference>
<evidence type="ECO:0000256" key="9">
    <source>
        <dbReference type="SAM" id="Phobius"/>
    </source>
</evidence>
<feature type="transmembrane region" description="Helical" evidence="9">
    <location>
        <begin position="297"/>
        <end position="326"/>
    </location>
</feature>
<feature type="transmembrane region" description="Helical" evidence="9">
    <location>
        <begin position="97"/>
        <end position="117"/>
    </location>
</feature>
<feature type="transmembrane region" description="Helical" evidence="9">
    <location>
        <begin position="137"/>
        <end position="160"/>
    </location>
</feature>
<feature type="transmembrane region" description="Helical" evidence="9">
    <location>
        <begin position="41"/>
        <end position="60"/>
    </location>
</feature>
<feature type="transmembrane region" description="Helical" evidence="9">
    <location>
        <begin position="222"/>
        <end position="245"/>
    </location>
</feature>